<dbReference type="PANTHER" id="PTHR43023:SF3">
    <property type="entry name" value="PROTEIN TRIGALACTOSYLDIACYLGLYCEROL 3, CHLOROPLASTIC"/>
    <property type="match status" value="1"/>
</dbReference>
<dbReference type="InterPro" id="IPR003439">
    <property type="entry name" value="ABC_transporter-like_ATP-bd"/>
</dbReference>
<keyword evidence="2" id="KW-0547">Nucleotide-binding</keyword>
<dbReference type="GO" id="GO:0005524">
    <property type="term" value="F:ATP binding"/>
    <property type="evidence" value="ECO:0007669"/>
    <property type="project" value="UniProtKB-KW"/>
</dbReference>
<name>A0ABR5VF47_MARGR</name>
<dbReference type="PROSITE" id="PS50893">
    <property type="entry name" value="ABC_TRANSPORTER_2"/>
    <property type="match status" value="1"/>
</dbReference>
<reference evidence="5 6" key="1">
    <citation type="submission" date="2016-02" db="EMBL/GenBank/DDBJ databases">
        <title>Genome sequence of Marichromatium gracile YL-28, a purple sulfur bacterium.</title>
        <authorList>
            <person name="Zhao C."/>
            <person name="Hong X."/>
            <person name="Chen S."/>
            <person name="Yang S."/>
        </authorList>
    </citation>
    <scope>NUCLEOTIDE SEQUENCE [LARGE SCALE GENOMIC DNA]</scope>
    <source>
        <strain evidence="5 6">YL28</strain>
    </source>
</reference>
<evidence type="ECO:0000256" key="1">
    <source>
        <dbReference type="ARBA" id="ARBA00022448"/>
    </source>
</evidence>
<keyword evidence="1" id="KW-0813">Transport</keyword>
<dbReference type="EMBL" id="LSYU01000059">
    <property type="protein sequence ID" value="KXX64314.1"/>
    <property type="molecule type" value="Genomic_DNA"/>
</dbReference>
<dbReference type="RefSeq" id="WP_062275638.1">
    <property type="nucleotide sequence ID" value="NZ_LSYU01000059.1"/>
</dbReference>
<dbReference type="PANTHER" id="PTHR43023">
    <property type="entry name" value="PROTEIN TRIGALACTOSYLDIACYLGLYCEROL 3, CHLOROPLASTIC"/>
    <property type="match status" value="1"/>
</dbReference>
<evidence type="ECO:0000259" key="4">
    <source>
        <dbReference type="PROSITE" id="PS50893"/>
    </source>
</evidence>
<accession>A0ABR5VF47</accession>
<sequence length="250" mass="27000">MSGSTQIRLEGLSVGYGARAVQRDLDLEIRRGDIFVIMGGSGCGKSTLMRAMTGLLAPLAGRILFDGESFWDASPAARARRIRRHGVMYQGGALWSSMTLEENVALPLQQYTDLGPRQVRELVDYKLALVGLGGCGALYPAEISGGMRKRAGVARAMALDPEVLFFDEPSAGLDPLSARLLDELIVELKHSLGATMVVVTHDLASIFAIADEAVFLDAERGTMLTTGDPRWLRDHAADARVRAFLRRGAA</sequence>
<dbReference type="InterPro" id="IPR017871">
    <property type="entry name" value="ABC_transporter-like_CS"/>
</dbReference>
<comment type="caution">
    <text evidence="5">The sequence shown here is derived from an EMBL/GenBank/DDBJ whole genome shotgun (WGS) entry which is preliminary data.</text>
</comment>
<dbReference type="Gene3D" id="3.40.50.300">
    <property type="entry name" value="P-loop containing nucleotide triphosphate hydrolases"/>
    <property type="match status" value="1"/>
</dbReference>
<evidence type="ECO:0000313" key="6">
    <source>
        <dbReference type="Proteomes" id="UP000075766"/>
    </source>
</evidence>
<dbReference type="InterPro" id="IPR003593">
    <property type="entry name" value="AAA+_ATPase"/>
</dbReference>
<dbReference type="InterPro" id="IPR027417">
    <property type="entry name" value="P-loop_NTPase"/>
</dbReference>
<evidence type="ECO:0000256" key="2">
    <source>
        <dbReference type="ARBA" id="ARBA00022741"/>
    </source>
</evidence>
<protein>
    <submittedName>
        <fullName evidence="5">Polyamine ABC transporter ATP-binding protein</fullName>
    </submittedName>
</protein>
<proteinExistence type="predicted"/>
<gene>
    <name evidence="5" type="ORF">AY586_13955</name>
</gene>
<dbReference type="Proteomes" id="UP000075766">
    <property type="component" value="Unassembled WGS sequence"/>
</dbReference>
<dbReference type="SMART" id="SM00382">
    <property type="entry name" value="AAA"/>
    <property type="match status" value="1"/>
</dbReference>
<evidence type="ECO:0000256" key="3">
    <source>
        <dbReference type="ARBA" id="ARBA00022840"/>
    </source>
</evidence>
<keyword evidence="3 5" id="KW-0067">ATP-binding</keyword>
<dbReference type="PROSITE" id="PS00211">
    <property type="entry name" value="ABC_TRANSPORTER_1"/>
    <property type="match status" value="1"/>
</dbReference>
<dbReference type="SUPFAM" id="SSF52540">
    <property type="entry name" value="P-loop containing nucleoside triphosphate hydrolases"/>
    <property type="match status" value="1"/>
</dbReference>
<keyword evidence="6" id="KW-1185">Reference proteome</keyword>
<dbReference type="Pfam" id="PF00005">
    <property type="entry name" value="ABC_tran"/>
    <property type="match status" value="1"/>
</dbReference>
<evidence type="ECO:0000313" key="5">
    <source>
        <dbReference type="EMBL" id="KXX64314.1"/>
    </source>
</evidence>
<feature type="domain" description="ABC transporter" evidence="4">
    <location>
        <begin position="7"/>
        <end position="245"/>
    </location>
</feature>
<organism evidence="5 6">
    <name type="scientific">Marichromatium gracile</name>
    <name type="common">Chromatium gracile</name>
    <dbReference type="NCBI Taxonomy" id="1048"/>
    <lineage>
        <taxon>Bacteria</taxon>
        <taxon>Pseudomonadati</taxon>
        <taxon>Pseudomonadota</taxon>
        <taxon>Gammaproteobacteria</taxon>
        <taxon>Chromatiales</taxon>
        <taxon>Chromatiaceae</taxon>
        <taxon>Marichromatium</taxon>
    </lineage>
</organism>